<evidence type="ECO:0000313" key="5">
    <source>
        <dbReference type="Proteomes" id="UP000566813"/>
    </source>
</evidence>
<comment type="similarity">
    <text evidence="1">Belongs to the NAD(P)H dehydrogenase (quinone) family.</text>
</comment>
<dbReference type="Proteomes" id="UP000566813">
    <property type="component" value="Unassembled WGS sequence"/>
</dbReference>
<dbReference type="Pfam" id="PF02525">
    <property type="entry name" value="Flavodoxin_2"/>
    <property type="match status" value="1"/>
</dbReference>
<sequence length="197" mass="21880">MNDTVDTRRILVIDGHPDPARDHYVHALAEAYAEGALSAGHTVERLRVGELDFPLLRSPADWMEGTAPPAIVRAQEQIRAAEHIVMIYPLWLGDVPALFKAFLEQALRPGFALAYAEHGFPKKLLRGRSARVVVTMGMPGIAYRVFYRAHSLKSLERNVLRFVGIDPVETTVIGGIDDAGTREEWLGKMRHFGENGA</sequence>
<dbReference type="PANTHER" id="PTHR10204">
    <property type="entry name" value="NAD P H OXIDOREDUCTASE-RELATED"/>
    <property type="match status" value="1"/>
</dbReference>
<accession>A0A7X1FP17</accession>
<evidence type="ECO:0000259" key="3">
    <source>
        <dbReference type="Pfam" id="PF02525"/>
    </source>
</evidence>
<organism evidence="4 5">
    <name type="scientific">Novosphingobium flavum</name>
    <dbReference type="NCBI Taxonomy" id="1778672"/>
    <lineage>
        <taxon>Bacteria</taxon>
        <taxon>Pseudomonadati</taxon>
        <taxon>Pseudomonadota</taxon>
        <taxon>Alphaproteobacteria</taxon>
        <taxon>Sphingomonadales</taxon>
        <taxon>Sphingomonadaceae</taxon>
        <taxon>Novosphingobium</taxon>
    </lineage>
</organism>
<comment type="caution">
    <text evidence="4">The sequence shown here is derived from an EMBL/GenBank/DDBJ whole genome shotgun (WGS) entry which is preliminary data.</text>
</comment>
<keyword evidence="5" id="KW-1185">Reference proteome</keyword>
<dbReference type="GO" id="GO:0003955">
    <property type="term" value="F:NAD(P)H dehydrogenase (quinone) activity"/>
    <property type="evidence" value="ECO:0007669"/>
    <property type="project" value="TreeGrafter"/>
</dbReference>
<feature type="domain" description="Flavodoxin-like fold" evidence="3">
    <location>
        <begin position="9"/>
        <end position="183"/>
    </location>
</feature>
<dbReference type="InterPro" id="IPR003680">
    <property type="entry name" value="Flavodoxin_fold"/>
</dbReference>
<dbReference type="AlphaFoldDB" id="A0A7X1FP17"/>
<dbReference type="SUPFAM" id="SSF52218">
    <property type="entry name" value="Flavoproteins"/>
    <property type="match status" value="1"/>
</dbReference>
<dbReference type="PANTHER" id="PTHR10204:SF34">
    <property type="entry name" value="NAD(P)H DEHYDROGENASE [QUINONE] 1 ISOFORM 1"/>
    <property type="match status" value="1"/>
</dbReference>
<protein>
    <submittedName>
        <fullName evidence="4">NAD(P)H-dependent oxidoreductase</fullName>
    </submittedName>
</protein>
<dbReference type="EMBL" id="JACLAW010000001">
    <property type="protein sequence ID" value="MBC2663902.1"/>
    <property type="molecule type" value="Genomic_DNA"/>
</dbReference>
<evidence type="ECO:0000313" key="4">
    <source>
        <dbReference type="EMBL" id="MBC2663902.1"/>
    </source>
</evidence>
<gene>
    <name evidence="4" type="ORF">H7F51_00060</name>
</gene>
<name>A0A7X1FP17_9SPHN</name>
<dbReference type="GO" id="GO:0005829">
    <property type="term" value="C:cytosol"/>
    <property type="evidence" value="ECO:0007669"/>
    <property type="project" value="TreeGrafter"/>
</dbReference>
<reference evidence="4 5" key="1">
    <citation type="submission" date="2020-08" db="EMBL/GenBank/DDBJ databases">
        <title>The genome sequence of type strain Novosphingobium flavum NBRC 111647.</title>
        <authorList>
            <person name="Liu Y."/>
        </authorList>
    </citation>
    <scope>NUCLEOTIDE SEQUENCE [LARGE SCALE GENOMIC DNA]</scope>
    <source>
        <strain evidence="4 5">NBRC 111647</strain>
    </source>
</reference>
<dbReference type="InterPro" id="IPR029039">
    <property type="entry name" value="Flavoprotein-like_sf"/>
</dbReference>
<evidence type="ECO:0000256" key="2">
    <source>
        <dbReference type="ARBA" id="ARBA00023002"/>
    </source>
</evidence>
<dbReference type="RefSeq" id="WP_185662515.1">
    <property type="nucleotide sequence ID" value="NZ_JACLAW010000001.1"/>
</dbReference>
<keyword evidence="2" id="KW-0560">Oxidoreductase</keyword>
<evidence type="ECO:0000256" key="1">
    <source>
        <dbReference type="ARBA" id="ARBA00006252"/>
    </source>
</evidence>
<dbReference type="InterPro" id="IPR051545">
    <property type="entry name" value="NAD(P)H_dehydrogenase_qn"/>
</dbReference>
<dbReference type="Gene3D" id="3.40.50.360">
    <property type="match status" value="1"/>
</dbReference>
<proteinExistence type="inferred from homology"/>